<accession>A0AAE3G4T0</accession>
<evidence type="ECO:0008006" key="3">
    <source>
        <dbReference type="Google" id="ProtNLM"/>
    </source>
</evidence>
<organism evidence="1 2">
    <name type="scientific">Natronocella acetinitrilica</name>
    <dbReference type="NCBI Taxonomy" id="414046"/>
    <lineage>
        <taxon>Bacteria</taxon>
        <taxon>Pseudomonadati</taxon>
        <taxon>Pseudomonadota</taxon>
        <taxon>Gammaproteobacteria</taxon>
        <taxon>Chromatiales</taxon>
        <taxon>Ectothiorhodospiraceae</taxon>
        <taxon>Natronocella</taxon>
    </lineage>
</organism>
<dbReference type="Proteomes" id="UP001205843">
    <property type="component" value="Unassembled WGS sequence"/>
</dbReference>
<dbReference type="RefSeq" id="WP_253479660.1">
    <property type="nucleotide sequence ID" value="NZ_JALJXV010000007.1"/>
</dbReference>
<comment type="caution">
    <text evidence="1">The sequence shown here is derived from an EMBL/GenBank/DDBJ whole genome shotgun (WGS) entry which is preliminary data.</text>
</comment>
<sequence>MSHEHAFASNRQEQRLLRHRFEMAPWIAMALMLAAVSVTTQSSAQSWAFGPEFESRVGYVSNIDLDERDGEDAMRVTGAVGAVAERRTDVQVIRLRGQAGYSSYLGSDDDLGSETFQQVQGRSQFVRENTTWQLDGRAYRDRNTERNEQTIDLTDPDDSLDAGSDIDTRISRETITRYRLFLTPSVSHDLSDRLSVGAGYIGRYLGFEGSPPGYVDSWNHEVEVRTDYALTQRDTAGVSIIGGQFRPKTGGNDQDLYGVSLNYRRFLTERSGLIASAGVRRLEPAGSADDLDSSTGGVGSLQLNTRGEDWVGAITAERRLLPTLSGVLNETDQILLSATHDLGPRWQASILGRGFTTRAVGRPTPVDTTRRFVSVAPGVRYRLTPEWKLTVDYEFRHRDREGIPGTANSNLVYLGIQYTPLLGP</sequence>
<dbReference type="EMBL" id="JALJXV010000007">
    <property type="protein sequence ID" value="MCP1675810.1"/>
    <property type="molecule type" value="Genomic_DNA"/>
</dbReference>
<keyword evidence="2" id="KW-1185">Reference proteome</keyword>
<evidence type="ECO:0000313" key="2">
    <source>
        <dbReference type="Proteomes" id="UP001205843"/>
    </source>
</evidence>
<evidence type="ECO:0000313" key="1">
    <source>
        <dbReference type="EMBL" id="MCP1675810.1"/>
    </source>
</evidence>
<name>A0AAE3G4T0_9GAMM</name>
<reference evidence="1" key="1">
    <citation type="submission" date="2022-03" db="EMBL/GenBank/DDBJ databases">
        <title>Genomic Encyclopedia of Type Strains, Phase III (KMG-III): the genomes of soil and plant-associated and newly described type strains.</title>
        <authorList>
            <person name="Whitman W."/>
        </authorList>
    </citation>
    <scope>NUCLEOTIDE SEQUENCE</scope>
    <source>
        <strain evidence="1">ANL 6-2</strain>
    </source>
</reference>
<gene>
    <name evidence="1" type="ORF">J2T57_002965</name>
</gene>
<dbReference type="AlphaFoldDB" id="A0AAE3G4T0"/>
<dbReference type="SUPFAM" id="SSF56935">
    <property type="entry name" value="Porins"/>
    <property type="match status" value="1"/>
</dbReference>
<proteinExistence type="predicted"/>
<protein>
    <recommendedName>
        <fullName evidence="3">Outer membrane beta-barrel protein</fullName>
    </recommendedName>
</protein>